<evidence type="ECO:0000313" key="3">
    <source>
        <dbReference type="EMBL" id="MEL1252404.1"/>
    </source>
</evidence>
<name>A0ABU9IIZ1_9FLAO</name>
<dbReference type="PROSITE" id="PS51459">
    <property type="entry name" value="FIDO"/>
    <property type="match status" value="1"/>
</dbReference>
<comment type="caution">
    <text evidence="3">The sequence shown here is derived from an EMBL/GenBank/DDBJ whole genome shotgun (WGS) entry which is preliminary data.</text>
</comment>
<dbReference type="CDD" id="cd00093">
    <property type="entry name" value="HTH_XRE"/>
    <property type="match status" value="1"/>
</dbReference>
<dbReference type="SUPFAM" id="SSF47413">
    <property type="entry name" value="lambda repressor-like DNA-binding domains"/>
    <property type="match status" value="1"/>
</dbReference>
<dbReference type="SMART" id="SM00530">
    <property type="entry name" value="HTH_XRE"/>
    <property type="match status" value="1"/>
</dbReference>
<organism evidence="3 4">
    <name type="scientific">Flavobacterium calami</name>
    <dbReference type="NCBI Taxonomy" id="3139144"/>
    <lineage>
        <taxon>Bacteria</taxon>
        <taxon>Pseudomonadati</taxon>
        <taxon>Bacteroidota</taxon>
        <taxon>Flavobacteriia</taxon>
        <taxon>Flavobacteriales</taxon>
        <taxon>Flavobacteriaceae</taxon>
        <taxon>Flavobacterium</taxon>
    </lineage>
</organism>
<dbReference type="Gene3D" id="1.10.260.40">
    <property type="entry name" value="lambda repressor-like DNA-binding domains"/>
    <property type="match status" value="1"/>
</dbReference>
<dbReference type="SUPFAM" id="SSF140931">
    <property type="entry name" value="Fic-like"/>
    <property type="match status" value="1"/>
</dbReference>
<dbReference type="InterPro" id="IPR040198">
    <property type="entry name" value="Fido_containing"/>
</dbReference>
<dbReference type="Pfam" id="PF12844">
    <property type="entry name" value="HTH_19"/>
    <property type="match status" value="1"/>
</dbReference>
<dbReference type="InterPro" id="IPR001387">
    <property type="entry name" value="Cro/C1-type_HTH"/>
</dbReference>
<dbReference type="InterPro" id="IPR010982">
    <property type="entry name" value="Lambda_DNA-bd_dom_sf"/>
</dbReference>
<accession>A0ABU9IIZ1</accession>
<dbReference type="InterPro" id="IPR036597">
    <property type="entry name" value="Fido-like_dom_sf"/>
</dbReference>
<sequence>MKSLLKNAREQKGLKTREVAQTLGIDQALISKFESGLRKPTRDQVTRLANLLEIDYETLMIAWLKEKILYEIENEEFALKALTAAEEELKYQKSVSKIKLSSVLEKTLKEIDILKAQLHTYPKKNYAEISKTTELEYIFESNRLDGNSMTPQETELVINQGQTISGKSMREHLEAVNHQEAIRFIKDLQKNNSFNELKLLSMHNIILRGINTENAGNYRKKTFLKNENTNIGTEHSIIPKEMQNYFFWYEVNKNKLHPVILAAEMHIRLLKICPFAEANEKTARLVMTLILFQHEYPIAIIKEKNRKQYEELTINDNAEDFIFFIARTVKESLENILE</sequence>
<feature type="domain" description="HTH cro/C1-type" evidence="1">
    <location>
        <begin position="5"/>
        <end position="59"/>
    </location>
</feature>
<gene>
    <name evidence="3" type="ORF">AAEO57_01345</name>
</gene>
<dbReference type="PROSITE" id="PS50943">
    <property type="entry name" value="HTH_CROC1"/>
    <property type="match status" value="1"/>
</dbReference>
<evidence type="ECO:0000313" key="4">
    <source>
        <dbReference type="Proteomes" id="UP001485226"/>
    </source>
</evidence>
<dbReference type="RefSeq" id="WP_341688726.1">
    <property type="nucleotide sequence ID" value="NZ_JBBYHS010000001.1"/>
</dbReference>
<proteinExistence type="predicted"/>
<dbReference type="Gene3D" id="1.10.3290.10">
    <property type="entry name" value="Fido-like domain"/>
    <property type="match status" value="1"/>
</dbReference>
<dbReference type="Pfam" id="PF02661">
    <property type="entry name" value="Fic"/>
    <property type="match status" value="1"/>
</dbReference>
<evidence type="ECO:0000259" key="2">
    <source>
        <dbReference type="PROSITE" id="PS51459"/>
    </source>
</evidence>
<dbReference type="InterPro" id="IPR003812">
    <property type="entry name" value="Fido"/>
</dbReference>
<dbReference type="PANTHER" id="PTHR13504">
    <property type="entry name" value="FIDO DOMAIN-CONTAINING PROTEIN DDB_G0283145"/>
    <property type="match status" value="1"/>
</dbReference>
<protein>
    <submittedName>
        <fullName evidence="3">Fic family protein</fullName>
    </submittedName>
</protein>
<dbReference type="PANTHER" id="PTHR13504:SF38">
    <property type="entry name" value="FIDO DOMAIN-CONTAINING PROTEIN"/>
    <property type="match status" value="1"/>
</dbReference>
<keyword evidence="4" id="KW-1185">Reference proteome</keyword>
<evidence type="ECO:0000259" key="1">
    <source>
        <dbReference type="PROSITE" id="PS50943"/>
    </source>
</evidence>
<reference evidence="3 4" key="1">
    <citation type="submission" date="2024-04" db="EMBL/GenBank/DDBJ databases">
        <title>Flavobacterium sp. DGU38 16S ribosomal RNA gene Genome sequencing and assembly.</title>
        <authorList>
            <person name="Park S."/>
        </authorList>
    </citation>
    <scope>NUCLEOTIDE SEQUENCE [LARGE SCALE GENOMIC DNA]</scope>
    <source>
        <strain evidence="3 4">DGU38</strain>
    </source>
</reference>
<feature type="domain" description="Fido" evidence="2">
    <location>
        <begin position="194"/>
        <end position="327"/>
    </location>
</feature>
<dbReference type="Proteomes" id="UP001485226">
    <property type="component" value="Unassembled WGS sequence"/>
</dbReference>
<dbReference type="EMBL" id="JBBYHS010000001">
    <property type="protein sequence ID" value="MEL1252404.1"/>
    <property type="molecule type" value="Genomic_DNA"/>
</dbReference>